<dbReference type="PANTHER" id="PTHR36482">
    <property type="entry name" value="OSJNBA0024J22.15 PROTEIN"/>
    <property type="match status" value="1"/>
</dbReference>
<dbReference type="OrthoDB" id="2617878at2759"/>
<evidence type="ECO:0000313" key="2">
    <source>
        <dbReference type="Proteomes" id="UP000326396"/>
    </source>
</evidence>
<protein>
    <submittedName>
        <fullName evidence="1">Uncharacterized protein</fullName>
    </submittedName>
</protein>
<proteinExistence type="predicted"/>
<evidence type="ECO:0000313" key="1">
    <source>
        <dbReference type="EMBL" id="KAD6453497.1"/>
    </source>
</evidence>
<dbReference type="AlphaFoldDB" id="A0A5N6PGJ0"/>
<dbReference type="InterPro" id="IPR049065">
    <property type="entry name" value="Nakanori"/>
</dbReference>
<keyword evidence="2" id="KW-1185">Reference proteome</keyword>
<dbReference type="Proteomes" id="UP000326396">
    <property type="component" value="Linkage Group LG12"/>
</dbReference>
<dbReference type="EMBL" id="SZYD01000004">
    <property type="protein sequence ID" value="KAD6453497.1"/>
    <property type="molecule type" value="Genomic_DNA"/>
</dbReference>
<comment type="caution">
    <text evidence="1">The sequence shown here is derived from an EMBL/GenBank/DDBJ whole genome shotgun (WGS) entry which is preliminary data.</text>
</comment>
<dbReference type="Gene3D" id="2.60.270.50">
    <property type="match status" value="1"/>
</dbReference>
<dbReference type="PANTHER" id="PTHR36482:SF7">
    <property type="entry name" value="OS04G0308500 PROTEIN"/>
    <property type="match status" value="1"/>
</dbReference>
<name>A0A5N6PGJ0_9ASTR</name>
<dbReference type="InterPro" id="IPR053085">
    <property type="entry name" value="Jasmonate-induced_protein"/>
</dbReference>
<reference evidence="1 2" key="1">
    <citation type="submission" date="2019-05" db="EMBL/GenBank/DDBJ databases">
        <title>Mikania micrantha, genome provides insights into the molecular mechanism of rapid growth.</title>
        <authorList>
            <person name="Liu B."/>
        </authorList>
    </citation>
    <scope>NUCLEOTIDE SEQUENCE [LARGE SCALE GENOMIC DNA]</scope>
    <source>
        <strain evidence="1">NLD-2019</strain>
        <tissue evidence="1">Leaf</tissue>
    </source>
</reference>
<gene>
    <name evidence="1" type="ORF">E3N88_08202</name>
</gene>
<dbReference type="Pfam" id="PF21230">
    <property type="entry name" value="Nakanori"/>
    <property type="match status" value="1"/>
</dbReference>
<accession>A0A5N6PGJ0</accession>
<organism evidence="1 2">
    <name type="scientific">Mikania micrantha</name>
    <name type="common">bitter vine</name>
    <dbReference type="NCBI Taxonomy" id="192012"/>
    <lineage>
        <taxon>Eukaryota</taxon>
        <taxon>Viridiplantae</taxon>
        <taxon>Streptophyta</taxon>
        <taxon>Embryophyta</taxon>
        <taxon>Tracheophyta</taxon>
        <taxon>Spermatophyta</taxon>
        <taxon>Magnoliopsida</taxon>
        <taxon>eudicotyledons</taxon>
        <taxon>Gunneridae</taxon>
        <taxon>Pentapetalae</taxon>
        <taxon>asterids</taxon>
        <taxon>campanulids</taxon>
        <taxon>Asterales</taxon>
        <taxon>Asteraceae</taxon>
        <taxon>Asteroideae</taxon>
        <taxon>Heliantheae alliance</taxon>
        <taxon>Eupatorieae</taxon>
        <taxon>Mikania</taxon>
    </lineage>
</organism>
<sequence length="206" mass="22370">MAAVAVHVFGTPITQGTPTQRAEAAAKSQNADDKLNEVLQASLHSQKAEVGGVNLGPTSTTVVLLYNATGDTMTYQTKHDWHGHVVGNYPITIHNGQRAWVIFKHVGTDSKGSVGAVVYNIHNCTDSMIAWNNPPNSQKTAYCEMNEPGYYSSWACDWKVIHNKLMNSGTTSKASMKGFTTKVTIFPPVGCGISGYKAEFIRNHKV</sequence>